<dbReference type="Proteomes" id="UP000001514">
    <property type="component" value="Unassembled WGS sequence"/>
</dbReference>
<dbReference type="OMA" id="ETWIADG"/>
<dbReference type="InterPro" id="IPR051685">
    <property type="entry name" value="Ycf3/AcsC/BcsC/TPR_MFPF"/>
</dbReference>
<feature type="region of interest" description="Disordered" evidence="4">
    <location>
        <begin position="1"/>
        <end position="33"/>
    </location>
</feature>
<dbReference type="KEGG" id="smo:SELMODRAFT_446745"/>
<dbReference type="AlphaFoldDB" id="D8SU03"/>
<dbReference type="InParanoid" id="D8SU03"/>
<keyword evidence="2 3" id="KW-0802">TPR repeat</keyword>
<dbReference type="SMART" id="SM00028">
    <property type="entry name" value="TPR"/>
    <property type="match status" value="3"/>
</dbReference>
<keyword evidence="6" id="KW-1185">Reference proteome</keyword>
<dbReference type="Pfam" id="PF13432">
    <property type="entry name" value="TPR_16"/>
    <property type="match status" value="2"/>
</dbReference>
<dbReference type="PANTHER" id="PTHR44943">
    <property type="entry name" value="CELLULOSE SYNTHASE OPERON PROTEIN C"/>
    <property type="match status" value="1"/>
</dbReference>
<dbReference type="eggNOG" id="ENOG502QS3G">
    <property type="taxonomic scope" value="Eukaryota"/>
</dbReference>
<proteinExistence type="predicted"/>
<dbReference type="InterPro" id="IPR019734">
    <property type="entry name" value="TPR_rpt"/>
</dbReference>
<evidence type="ECO:0008006" key="7">
    <source>
        <dbReference type="Google" id="ProtNLM"/>
    </source>
</evidence>
<dbReference type="PANTHER" id="PTHR44943:SF4">
    <property type="entry name" value="TPR REPEAT-CONTAINING PROTEIN MJ0798"/>
    <property type="match status" value="1"/>
</dbReference>
<gene>
    <name evidence="5" type="ORF">SELMODRAFT_446745</name>
</gene>
<dbReference type="InterPro" id="IPR011990">
    <property type="entry name" value="TPR-like_helical_dom_sf"/>
</dbReference>
<dbReference type="EMBL" id="GL377641">
    <property type="protein sequence ID" value="EFJ12113.1"/>
    <property type="molecule type" value="Genomic_DNA"/>
</dbReference>
<feature type="region of interest" description="Disordered" evidence="4">
    <location>
        <begin position="245"/>
        <end position="271"/>
    </location>
</feature>
<dbReference type="Gramene" id="EFJ12113">
    <property type="protein sequence ID" value="EFJ12113"/>
    <property type="gene ID" value="SELMODRAFT_446745"/>
</dbReference>
<evidence type="ECO:0000313" key="6">
    <source>
        <dbReference type="Proteomes" id="UP000001514"/>
    </source>
</evidence>
<keyword evidence="1" id="KW-0677">Repeat</keyword>
<evidence type="ECO:0000256" key="1">
    <source>
        <dbReference type="ARBA" id="ARBA00022737"/>
    </source>
</evidence>
<evidence type="ECO:0000256" key="2">
    <source>
        <dbReference type="ARBA" id="ARBA00022803"/>
    </source>
</evidence>
<name>D8SU03_SELML</name>
<sequence length="461" mass="50609">MERAVLIPRTKPLESKSAQFPPGEQAFEKDDNTDFEERLKAIKSSGEEQLRIQKERKFGPLDYSSPPKEENKNNLLLKAGAGLAVLGLIVSFAIGDFLPTASTNLDNGVVASKRLRPQEEEKFKAELQKFEEALKNSPDDLSALEGAAVSYAELGEYAKAQTNLEKLIRMSPSNVEALRLLAEVKSSLNDFEGSSNAYRQAIKASGSTSMELLLGLTEALIDANKPGEAVDELLRAKETTKTAPGVQLLKADNVEDRTSSPAEDGTSSSSLDPVQASALDIDLLLGKAYSAWNRPTDALTVYDALIKGRPDDFRGYLAKGVLLKEQGQASDAERMFIQARYFAPAKAKYLVDKYTRHSSHEIPLGHSVKHRLCVFQEALLRYKGLLRGGPRNEAPLWGLVKQLASSLKMPIQGLQQLSRAYVMVSQLDLIDGAKQAGQTTTFTSNQSFVQVVKCFMLVYYG</sequence>
<protein>
    <recommendedName>
        <fullName evidence="7">Tetratricopeptide repeat-like domain-containing protein</fullName>
    </recommendedName>
</protein>
<feature type="repeat" description="TPR" evidence="3">
    <location>
        <begin position="141"/>
        <end position="174"/>
    </location>
</feature>
<dbReference type="Gene3D" id="1.25.40.10">
    <property type="entry name" value="Tetratricopeptide repeat domain"/>
    <property type="match status" value="2"/>
</dbReference>
<reference evidence="5 6" key="1">
    <citation type="journal article" date="2011" name="Science">
        <title>The Selaginella genome identifies genetic changes associated with the evolution of vascular plants.</title>
        <authorList>
            <person name="Banks J.A."/>
            <person name="Nishiyama T."/>
            <person name="Hasebe M."/>
            <person name="Bowman J.L."/>
            <person name="Gribskov M."/>
            <person name="dePamphilis C."/>
            <person name="Albert V.A."/>
            <person name="Aono N."/>
            <person name="Aoyama T."/>
            <person name="Ambrose B.A."/>
            <person name="Ashton N.W."/>
            <person name="Axtell M.J."/>
            <person name="Barker E."/>
            <person name="Barker M.S."/>
            <person name="Bennetzen J.L."/>
            <person name="Bonawitz N.D."/>
            <person name="Chapple C."/>
            <person name="Cheng C."/>
            <person name="Correa L.G."/>
            <person name="Dacre M."/>
            <person name="DeBarry J."/>
            <person name="Dreyer I."/>
            <person name="Elias M."/>
            <person name="Engstrom E.M."/>
            <person name="Estelle M."/>
            <person name="Feng L."/>
            <person name="Finet C."/>
            <person name="Floyd S.K."/>
            <person name="Frommer W.B."/>
            <person name="Fujita T."/>
            <person name="Gramzow L."/>
            <person name="Gutensohn M."/>
            <person name="Harholt J."/>
            <person name="Hattori M."/>
            <person name="Heyl A."/>
            <person name="Hirai T."/>
            <person name="Hiwatashi Y."/>
            <person name="Ishikawa M."/>
            <person name="Iwata M."/>
            <person name="Karol K.G."/>
            <person name="Koehler B."/>
            <person name="Kolukisaoglu U."/>
            <person name="Kubo M."/>
            <person name="Kurata T."/>
            <person name="Lalonde S."/>
            <person name="Li K."/>
            <person name="Li Y."/>
            <person name="Litt A."/>
            <person name="Lyons E."/>
            <person name="Manning G."/>
            <person name="Maruyama T."/>
            <person name="Michael T.P."/>
            <person name="Mikami K."/>
            <person name="Miyazaki S."/>
            <person name="Morinaga S."/>
            <person name="Murata T."/>
            <person name="Mueller-Roeber B."/>
            <person name="Nelson D.R."/>
            <person name="Obara M."/>
            <person name="Oguri Y."/>
            <person name="Olmstead R.G."/>
            <person name="Onodera N."/>
            <person name="Petersen B.L."/>
            <person name="Pils B."/>
            <person name="Prigge M."/>
            <person name="Rensing S.A."/>
            <person name="Riano-Pachon D.M."/>
            <person name="Roberts A.W."/>
            <person name="Sato Y."/>
            <person name="Scheller H.V."/>
            <person name="Schulz B."/>
            <person name="Schulz C."/>
            <person name="Shakirov E.V."/>
            <person name="Shibagaki N."/>
            <person name="Shinohara N."/>
            <person name="Shippen D.E."/>
            <person name="Soerensen I."/>
            <person name="Sotooka R."/>
            <person name="Sugimoto N."/>
            <person name="Sugita M."/>
            <person name="Sumikawa N."/>
            <person name="Tanurdzic M."/>
            <person name="Theissen G."/>
            <person name="Ulvskov P."/>
            <person name="Wakazuki S."/>
            <person name="Weng J.K."/>
            <person name="Willats W.W."/>
            <person name="Wipf D."/>
            <person name="Wolf P.G."/>
            <person name="Yang L."/>
            <person name="Zimmer A.D."/>
            <person name="Zhu Q."/>
            <person name="Mitros T."/>
            <person name="Hellsten U."/>
            <person name="Loque D."/>
            <person name="Otillar R."/>
            <person name="Salamov A."/>
            <person name="Schmutz J."/>
            <person name="Shapiro H."/>
            <person name="Lindquist E."/>
            <person name="Lucas S."/>
            <person name="Rokhsar D."/>
            <person name="Grigoriev I.V."/>
        </authorList>
    </citation>
    <scope>NUCLEOTIDE SEQUENCE [LARGE SCALE GENOMIC DNA]</scope>
</reference>
<dbReference type="SUPFAM" id="SSF48452">
    <property type="entry name" value="TPR-like"/>
    <property type="match status" value="1"/>
</dbReference>
<dbReference type="FunCoup" id="D8SU03">
    <property type="interactions" value="1493"/>
</dbReference>
<evidence type="ECO:0000313" key="5">
    <source>
        <dbReference type="EMBL" id="EFJ12113.1"/>
    </source>
</evidence>
<dbReference type="PROSITE" id="PS50005">
    <property type="entry name" value="TPR"/>
    <property type="match status" value="1"/>
</dbReference>
<dbReference type="STRING" id="88036.D8SU03"/>
<evidence type="ECO:0000256" key="4">
    <source>
        <dbReference type="SAM" id="MobiDB-lite"/>
    </source>
</evidence>
<dbReference type="HOGENOM" id="CLU_040977_0_0_1"/>
<evidence type="ECO:0000256" key="3">
    <source>
        <dbReference type="PROSITE-ProRule" id="PRU00339"/>
    </source>
</evidence>
<organism evidence="6">
    <name type="scientific">Selaginella moellendorffii</name>
    <name type="common">Spikemoss</name>
    <dbReference type="NCBI Taxonomy" id="88036"/>
    <lineage>
        <taxon>Eukaryota</taxon>
        <taxon>Viridiplantae</taxon>
        <taxon>Streptophyta</taxon>
        <taxon>Embryophyta</taxon>
        <taxon>Tracheophyta</taxon>
        <taxon>Lycopodiopsida</taxon>
        <taxon>Selaginellales</taxon>
        <taxon>Selaginellaceae</taxon>
        <taxon>Selaginella</taxon>
    </lineage>
</organism>
<feature type="compositionally biased region" description="Polar residues" evidence="4">
    <location>
        <begin position="259"/>
        <end position="271"/>
    </location>
</feature>
<accession>D8SU03</accession>